<dbReference type="STRING" id="240303.SAMN05421677_105195"/>
<evidence type="ECO:0000313" key="2">
    <source>
        <dbReference type="Proteomes" id="UP000198860"/>
    </source>
</evidence>
<name>A0A1H0K290_HALAD</name>
<sequence length="131" mass="15402">MRKFLIFMFGMFVLLAGCSSEKEKLMDEITSEVEGRYSVLAFKSEKDSGEAFQNEINQRFSDPEVWENRLYSFNILKRVPDEPYDYKKLLNIEELPQFIVLDTEEIVFRTAHIEDLESFLLGDGQHSSHEH</sequence>
<dbReference type="AlphaFoldDB" id="A0A1H0K290"/>
<dbReference type="EMBL" id="FNIZ01000005">
    <property type="protein sequence ID" value="SDO49862.1"/>
    <property type="molecule type" value="Genomic_DNA"/>
</dbReference>
<dbReference type="RefSeq" id="WP_089651843.1">
    <property type="nucleotide sequence ID" value="NZ_FNIZ01000005.1"/>
</dbReference>
<organism evidence="1 2">
    <name type="scientific">Halobacillus aidingensis</name>
    <dbReference type="NCBI Taxonomy" id="240303"/>
    <lineage>
        <taxon>Bacteria</taxon>
        <taxon>Bacillati</taxon>
        <taxon>Bacillota</taxon>
        <taxon>Bacilli</taxon>
        <taxon>Bacillales</taxon>
        <taxon>Bacillaceae</taxon>
        <taxon>Halobacillus</taxon>
    </lineage>
</organism>
<reference evidence="2" key="1">
    <citation type="submission" date="2016-10" db="EMBL/GenBank/DDBJ databases">
        <authorList>
            <person name="Varghese N."/>
            <person name="Submissions S."/>
        </authorList>
    </citation>
    <scope>NUCLEOTIDE SEQUENCE [LARGE SCALE GENOMIC DNA]</scope>
    <source>
        <strain evidence="2">CGMCC 1.3703</strain>
    </source>
</reference>
<dbReference type="PROSITE" id="PS51257">
    <property type="entry name" value="PROKAR_LIPOPROTEIN"/>
    <property type="match status" value="1"/>
</dbReference>
<evidence type="ECO:0000313" key="1">
    <source>
        <dbReference type="EMBL" id="SDO49862.1"/>
    </source>
</evidence>
<dbReference type="Proteomes" id="UP000198860">
    <property type="component" value="Unassembled WGS sequence"/>
</dbReference>
<gene>
    <name evidence="1" type="ORF">SAMN05421677_105195</name>
</gene>
<protein>
    <submittedName>
        <fullName evidence="1">Uncharacterized protein</fullName>
    </submittedName>
</protein>
<keyword evidence="2" id="KW-1185">Reference proteome</keyword>
<dbReference type="OrthoDB" id="2968792at2"/>
<proteinExistence type="predicted"/>
<accession>A0A1H0K290</accession>